<proteinExistence type="predicted"/>
<dbReference type="EMBL" id="BKCG01000001">
    <property type="protein sequence ID" value="GER58538.1"/>
    <property type="molecule type" value="Genomic_DNA"/>
</dbReference>
<sequence length="122" mass="13305">MKLSLYIIALFLFINCSSNNEDQQDPVNCTEVFVSGVQVQVKDITTGGIISKGISVTIEDGTYLEQLAFSFDTFFGAGERAGDYTITAMGDEYISKTVGPIEVTEDECHVIPVLVEINLTPN</sequence>
<keyword evidence="1" id="KW-0732">Signal</keyword>
<feature type="chain" id="PRO_5023881931" description="Carboxypeptidase regulatory-like domain-containing protein" evidence="1">
    <location>
        <begin position="21"/>
        <end position="122"/>
    </location>
</feature>
<organism evidence="2 3">
    <name type="scientific">Patiriisocius marinus</name>
    <dbReference type="NCBI Taxonomy" id="1397112"/>
    <lineage>
        <taxon>Bacteria</taxon>
        <taxon>Pseudomonadati</taxon>
        <taxon>Bacteroidota</taxon>
        <taxon>Flavobacteriia</taxon>
        <taxon>Flavobacteriales</taxon>
        <taxon>Flavobacteriaceae</taxon>
        <taxon>Patiriisocius</taxon>
    </lineage>
</organism>
<comment type="caution">
    <text evidence="2">The sequence shown here is derived from an EMBL/GenBank/DDBJ whole genome shotgun (WGS) entry which is preliminary data.</text>
</comment>
<gene>
    <name evidence="2" type="ORF">ULMA_06460</name>
</gene>
<dbReference type="AlphaFoldDB" id="A0A5J4IY38"/>
<evidence type="ECO:0000313" key="2">
    <source>
        <dbReference type="EMBL" id="GER58538.1"/>
    </source>
</evidence>
<dbReference type="OrthoDB" id="1446904at2"/>
<dbReference type="Proteomes" id="UP000326509">
    <property type="component" value="Unassembled WGS sequence"/>
</dbReference>
<evidence type="ECO:0008006" key="4">
    <source>
        <dbReference type="Google" id="ProtNLM"/>
    </source>
</evidence>
<protein>
    <recommendedName>
        <fullName evidence="4">Carboxypeptidase regulatory-like domain-containing protein</fullName>
    </recommendedName>
</protein>
<reference evidence="2 3" key="1">
    <citation type="submission" date="2019-08" db="EMBL/GenBank/DDBJ databases">
        <title>Draft genome sequence of Ulvibacter marinus type strain NBRC 109484.</title>
        <authorList>
            <person name="Kawano K."/>
            <person name="Ushijima N."/>
            <person name="Kihara M."/>
            <person name="Itoh H."/>
        </authorList>
    </citation>
    <scope>NUCLEOTIDE SEQUENCE [LARGE SCALE GENOMIC DNA]</scope>
    <source>
        <strain evidence="2 3">NBRC 109484</strain>
    </source>
</reference>
<dbReference type="RefSeq" id="WP_151672609.1">
    <property type="nucleotide sequence ID" value="NZ_BKCG01000001.1"/>
</dbReference>
<accession>A0A5J4IY38</accession>
<feature type="signal peptide" evidence="1">
    <location>
        <begin position="1"/>
        <end position="20"/>
    </location>
</feature>
<evidence type="ECO:0000313" key="3">
    <source>
        <dbReference type="Proteomes" id="UP000326509"/>
    </source>
</evidence>
<name>A0A5J4IY38_9FLAO</name>
<keyword evidence="3" id="KW-1185">Reference proteome</keyword>
<evidence type="ECO:0000256" key="1">
    <source>
        <dbReference type="SAM" id="SignalP"/>
    </source>
</evidence>